<feature type="domain" description="Adenosine deaminase" evidence="6">
    <location>
        <begin position="12"/>
        <end position="336"/>
    </location>
</feature>
<dbReference type="NCBIfam" id="TIGR01430">
    <property type="entry name" value="aden_deam"/>
    <property type="match status" value="1"/>
</dbReference>
<dbReference type="Pfam" id="PF00962">
    <property type="entry name" value="A_deaminase"/>
    <property type="match status" value="1"/>
</dbReference>
<comment type="similarity">
    <text evidence="2">Belongs to the metallo-dependent hydrolases superfamily. Adenosine and AMP deaminases family.</text>
</comment>
<evidence type="ECO:0000256" key="1">
    <source>
        <dbReference type="ARBA" id="ARBA00001947"/>
    </source>
</evidence>
<keyword evidence="3" id="KW-0479">Metal-binding</keyword>
<evidence type="ECO:0000313" key="7">
    <source>
        <dbReference type="EMBL" id="TCO07373.1"/>
    </source>
</evidence>
<evidence type="ECO:0000256" key="2">
    <source>
        <dbReference type="ARBA" id="ARBA00006676"/>
    </source>
</evidence>
<evidence type="ECO:0000256" key="3">
    <source>
        <dbReference type="ARBA" id="ARBA00022723"/>
    </source>
</evidence>
<dbReference type="InterPro" id="IPR032466">
    <property type="entry name" value="Metal_Hydrolase"/>
</dbReference>
<gene>
    <name evidence="7" type="ORF">EV644_1598</name>
</gene>
<keyword evidence="8" id="KW-1185">Reference proteome</keyword>
<sequence>MTSLAAALDALPKVELHCHIEGTMRPSTLVDLARRNGLDLPTSDPAELYRYDSLDSFLEVFWMVQSALGRPGDWARLAYESVVDSAAHGVVHCEAFFTPARHLAAGQDLAAIVAGLDEGLAAGEAETGARCLLIADMDRAFGPAVGLQQVQALAALRHAGARGTERVIGVGMDSTERGIDPASFRSAYDAARAAGFRLTAHQGENSPASAIAACLDILGVERVDHGVPVMDDSELVSRMVGERVPITVCPTSNVVIANVVDRLEDHPYARMRTAGLLATINTDDPALTDLDLAQEYAAVAAAFGYGWDEMVHIALDAVDACWLDDAGKAALRDQVTVAAGQLVPAEP</sequence>
<dbReference type="Proteomes" id="UP000295818">
    <property type="component" value="Unassembled WGS sequence"/>
</dbReference>
<dbReference type="InterPro" id="IPR001365">
    <property type="entry name" value="A_deaminase_dom"/>
</dbReference>
<reference evidence="7 8" key="1">
    <citation type="journal article" date="2015" name="Stand. Genomic Sci.">
        <title>Genomic Encyclopedia of Bacterial and Archaeal Type Strains, Phase III: the genomes of soil and plant-associated and newly described type strains.</title>
        <authorList>
            <person name="Whitman W.B."/>
            <person name="Woyke T."/>
            <person name="Klenk H.P."/>
            <person name="Zhou Y."/>
            <person name="Lilburn T.G."/>
            <person name="Beck B.J."/>
            <person name="De Vos P."/>
            <person name="Vandamme P."/>
            <person name="Eisen J.A."/>
            <person name="Garrity G."/>
            <person name="Hugenholtz P."/>
            <person name="Kyrpides N.C."/>
        </authorList>
    </citation>
    <scope>NUCLEOTIDE SEQUENCE [LARGE SCALE GENOMIC DNA]</scope>
    <source>
        <strain evidence="7 8">VKM Ac-2538</strain>
    </source>
</reference>
<dbReference type="PANTHER" id="PTHR43114:SF6">
    <property type="entry name" value="ADENINE DEAMINASE"/>
    <property type="match status" value="1"/>
</dbReference>
<comment type="cofactor">
    <cofactor evidence="1">
        <name>Zn(2+)</name>
        <dbReference type="ChEBI" id="CHEBI:29105"/>
    </cofactor>
</comment>
<evidence type="ECO:0000259" key="6">
    <source>
        <dbReference type="Pfam" id="PF00962"/>
    </source>
</evidence>
<dbReference type="Gene3D" id="3.20.20.140">
    <property type="entry name" value="Metal-dependent hydrolases"/>
    <property type="match status" value="1"/>
</dbReference>
<dbReference type="InterPro" id="IPR006330">
    <property type="entry name" value="Ado/ade_deaminase"/>
</dbReference>
<dbReference type="RefSeq" id="WP_199240396.1">
    <property type="nucleotide sequence ID" value="NZ_SLWM01000059.1"/>
</dbReference>
<accession>A0ABY2B7U1</accession>
<evidence type="ECO:0000313" key="8">
    <source>
        <dbReference type="Proteomes" id="UP000295818"/>
    </source>
</evidence>
<keyword evidence="4" id="KW-0378">Hydrolase</keyword>
<evidence type="ECO:0000256" key="4">
    <source>
        <dbReference type="ARBA" id="ARBA00022801"/>
    </source>
</evidence>
<dbReference type="SUPFAM" id="SSF51556">
    <property type="entry name" value="Metallo-dependent hydrolases"/>
    <property type="match status" value="1"/>
</dbReference>
<comment type="caution">
    <text evidence="7">The sequence shown here is derived from an EMBL/GenBank/DDBJ whole genome shotgun (WGS) entry which is preliminary data.</text>
</comment>
<organism evidence="7 8">
    <name type="scientific">Kribbella orskensis</name>
    <dbReference type="NCBI Taxonomy" id="2512216"/>
    <lineage>
        <taxon>Bacteria</taxon>
        <taxon>Bacillati</taxon>
        <taxon>Actinomycetota</taxon>
        <taxon>Actinomycetes</taxon>
        <taxon>Propionibacteriales</taxon>
        <taxon>Kribbellaceae</taxon>
        <taxon>Kribbella</taxon>
    </lineage>
</organism>
<keyword evidence="5" id="KW-0862">Zinc</keyword>
<protein>
    <submittedName>
        <fullName evidence="7">Adenosine deaminase</fullName>
    </submittedName>
</protein>
<name>A0ABY2B7U1_9ACTN</name>
<proteinExistence type="inferred from homology"/>
<evidence type="ECO:0000256" key="5">
    <source>
        <dbReference type="ARBA" id="ARBA00022833"/>
    </source>
</evidence>
<dbReference type="EMBL" id="SLWM01000059">
    <property type="protein sequence ID" value="TCO07373.1"/>
    <property type="molecule type" value="Genomic_DNA"/>
</dbReference>
<dbReference type="PANTHER" id="PTHR43114">
    <property type="entry name" value="ADENINE DEAMINASE"/>
    <property type="match status" value="1"/>
</dbReference>